<dbReference type="PANTHER" id="PTHR43071">
    <property type="entry name" value="2-AMINO-4-HYDROXY-6-HYDROXYMETHYLDIHYDROPTERIDINE PYROPHOSPHOKINASE"/>
    <property type="match status" value="1"/>
</dbReference>
<dbReference type="Pfam" id="PF01288">
    <property type="entry name" value="HPPK"/>
    <property type="match status" value="1"/>
</dbReference>
<dbReference type="GO" id="GO:0046654">
    <property type="term" value="P:tetrahydrofolate biosynthetic process"/>
    <property type="evidence" value="ECO:0007669"/>
    <property type="project" value="UniProtKB-UniPathway"/>
</dbReference>
<dbReference type="PANTHER" id="PTHR43071:SF1">
    <property type="entry name" value="2-AMINO-4-HYDROXY-6-HYDROXYMETHYLDIHYDROPTERIDINE PYROPHOSPHOKINASE"/>
    <property type="match status" value="1"/>
</dbReference>
<dbReference type="CDD" id="cd00483">
    <property type="entry name" value="HPPK"/>
    <property type="match status" value="1"/>
</dbReference>
<dbReference type="InterPro" id="IPR000550">
    <property type="entry name" value="Hppk"/>
</dbReference>
<dbReference type="GO" id="GO:0003848">
    <property type="term" value="F:2-amino-4-hydroxy-6-hydroxymethyldihydropteridine diphosphokinase activity"/>
    <property type="evidence" value="ECO:0007669"/>
    <property type="project" value="UniProtKB-EC"/>
</dbReference>
<keyword evidence="7 14" id="KW-0418">Kinase</keyword>
<accession>A0A3M9MQZ3</accession>
<evidence type="ECO:0000256" key="5">
    <source>
        <dbReference type="ARBA" id="ARBA00022679"/>
    </source>
</evidence>
<dbReference type="Proteomes" id="UP000271010">
    <property type="component" value="Unassembled WGS sequence"/>
</dbReference>
<reference evidence="14 15" key="1">
    <citation type="submission" date="2018-11" db="EMBL/GenBank/DDBJ databases">
        <title>Rufibacter latericius sp. nov., isolated from water in Baiyang Lake.</title>
        <authorList>
            <person name="Yang Y."/>
        </authorList>
    </citation>
    <scope>NUCLEOTIDE SEQUENCE [LARGE SCALE GENOMIC DNA]</scope>
    <source>
        <strain evidence="14 15">MCC P1</strain>
    </source>
</reference>
<gene>
    <name evidence="14" type="primary">folK</name>
    <name evidence="14" type="ORF">EFA69_13205</name>
</gene>
<evidence type="ECO:0000256" key="6">
    <source>
        <dbReference type="ARBA" id="ARBA00022741"/>
    </source>
</evidence>
<protein>
    <recommendedName>
        <fullName evidence="4">2-amino-4-hydroxy-6-hydroxymethyldihydropteridine pyrophosphokinase</fullName>
        <ecNumber evidence="3">2.7.6.3</ecNumber>
    </recommendedName>
    <alternativeName>
        <fullName evidence="11">6-hydroxymethyl-7,8-dihydropterin pyrophosphokinase</fullName>
    </alternativeName>
    <alternativeName>
        <fullName evidence="12">7,8-dihydro-6-hydroxymethylpterin-pyrophosphokinase</fullName>
    </alternativeName>
</protein>
<dbReference type="UniPathway" id="UPA00077">
    <property type="reaction ID" value="UER00155"/>
</dbReference>
<evidence type="ECO:0000256" key="7">
    <source>
        <dbReference type="ARBA" id="ARBA00022777"/>
    </source>
</evidence>
<comment type="similarity">
    <text evidence="2">Belongs to the HPPK family.</text>
</comment>
<dbReference type="AlphaFoldDB" id="A0A3M9MQZ3"/>
<comment type="function">
    <text evidence="10">Catalyzes the transfer of pyrophosphate from adenosine triphosphate (ATP) to 6-hydroxymethyl-7,8-dihydropterin, an enzymatic step in folate biosynthesis pathway.</text>
</comment>
<comment type="pathway">
    <text evidence="1">Cofactor biosynthesis; tetrahydrofolate biosynthesis; 2-amino-4-hydroxy-6-hydroxymethyl-7,8-dihydropteridine diphosphate from 7,8-dihydroneopterin triphosphate: step 4/4.</text>
</comment>
<dbReference type="SUPFAM" id="SSF55083">
    <property type="entry name" value="6-hydroxymethyl-7,8-dihydropterin pyrophosphokinase, HPPK"/>
    <property type="match status" value="1"/>
</dbReference>
<keyword evidence="15" id="KW-1185">Reference proteome</keyword>
<dbReference type="RefSeq" id="WP_123133597.1">
    <property type="nucleotide sequence ID" value="NZ_RJJE01000017.1"/>
</dbReference>
<proteinExistence type="inferred from homology"/>
<evidence type="ECO:0000256" key="2">
    <source>
        <dbReference type="ARBA" id="ARBA00005810"/>
    </source>
</evidence>
<evidence type="ECO:0000256" key="10">
    <source>
        <dbReference type="ARBA" id="ARBA00029409"/>
    </source>
</evidence>
<dbReference type="NCBIfam" id="TIGR01498">
    <property type="entry name" value="folK"/>
    <property type="match status" value="1"/>
</dbReference>
<name>A0A3M9MQZ3_9BACT</name>
<keyword evidence="8" id="KW-0067">ATP-binding</keyword>
<sequence length="163" mass="18522">MTSLFLLLGGNLGDRVLYLEEAAARLAAVFGKSCQYSSFYETAAWGVEDQPAFLNQVLLFETDLAPQQILETTQRVEQELGRIRKERWGARVIDIDLLFYGQEILQTQTLHLPHPQLHLRRFTLVPLAEVAPDFVHPVLQKTVTQLLAECPDDLEVSLFRTAE</sequence>
<evidence type="ECO:0000259" key="13">
    <source>
        <dbReference type="PROSITE" id="PS00794"/>
    </source>
</evidence>
<dbReference type="EC" id="2.7.6.3" evidence="3"/>
<dbReference type="GO" id="GO:0005524">
    <property type="term" value="F:ATP binding"/>
    <property type="evidence" value="ECO:0007669"/>
    <property type="project" value="UniProtKB-KW"/>
</dbReference>
<evidence type="ECO:0000256" key="8">
    <source>
        <dbReference type="ARBA" id="ARBA00022840"/>
    </source>
</evidence>
<evidence type="ECO:0000256" key="12">
    <source>
        <dbReference type="ARBA" id="ARBA00033413"/>
    </source>
</evidence>
<dbReference type="InterPro" id="IPR035907">
    <property type="entry name" value="Hppk_sf"/>
</dbReference>
<evidence type="ECO:0000256" key="4">
    <source>
        <dbReference type="ARBA" id="ARBA00016218"/>
    </source>
</evidence>
<dbReference type="GO" id="GO:0046656">
    <property type="term" value="P:folic acid biosynthetic process"/>
    <property type="evidence" value="ECO:0007669"/>
    <property type="project" value="UniProtKB-KW"/>
</dbReference>
<evidence type="ECO:0000313" key="14">
    <source>
        <dbReference type="EMBL" id="RNI27128.1"/>
    </source>
</evidence>
<evidence type="ECO:0000256" key="3">
    <source>
        <dbReference type="ARBA" id="ARBA00013253"/>
    </source>
</evidence>
<evidence type="ECO:0000256" key="9">
    <source>
        <dbReference type="ARBA" id="ARBA00022909"/>
    </source>
</evidence>
<dbReference type="EMBL" id="RJJE01000017">
    <property type="protein sequence ID" value="RNI27128.1"/>
    <property type="molecule type" value="Genomic_DNA"/>
</dbReference>
<dbReference type="Gene3D" id="3.30.70.560">
    <property type="entry name" value="7,8-Dihydro-6-hydroxymethylpterin-pyrophosphokinase HPPK"/>
    <property type="match status" value="1"/>
</dbReference>
<dbReference type="PROSITE" id="PS00794">
    <property type="entry name" value="HPPK"/>
    <property type="match status" value="1"/>
</dbReference>
<evidence type="ECO:0000256" key="11">
    <source>
        <dbReference type="ARBA" id="ARBA00029766"/>
    </source>
</evidence>
<organism evidence="14 15">
    <name type="scientific">Rufibacter immobilis</name>
    <dbReference type="NCBI Taxonomy" id="1348778"/>
    <lineage>
        <taxon>Bacteria</taxon>
        <taxon>Pseudomonadati</taxon>
        <taxon>Bacteroidota</taxon>
        <taxon>Cytophagia</taxon>
        <taxon>Cytophagales</taxon>
        <taxon>Hymenobacteraceae</taxon>
        <taxon>Rufibacter</taxon>
    </lineage>
</organism>
<dbReference type="GO" id="GO:0016301">
    <property type="term" value="F:kinase activity"/>
    <property type="evidence" value="ECO:0007669"/>
    <property type="project" value="UniProtKB-KW"/>
</dbReference>
<feature type="domain" description="7,8-dihydro-6-hydroxymethylpterin-pyrophosphokinase" evidence="13">
    <location>
        <begin position="87"/>
        <end position="98"/>
    </location>
</feature>
<comment type="caution">
    <text evidence="14">The sequence shown here is derived from an EMBL/GenBank/DDBJ whole genome shotgun (WGS) entry which is preliminary data.</text>
</comment>
<keyword evidence="9" id="KW-0289">Folate biosynthesis</keyword>
<keyword evidence="6" id="KW-0547">Nucleotide-binding</keyword>
<evidence type="ECO:0000256" key="1">
    <source>
        <dbReference type="ARBA" id="ARBA00005051"/>
    </source>
</evidence>
<keyword evidence="5 14" id="KW-0808">Transferase</keyword>
<evidence type="ECO:0000313" key="15">
    <source>
        <dbReference type="Proteomes" id="UP000271010"/>
    </source>
</evidence>
<dbReference type="OrthoDB" id="9808041at2"/>